<feature type="compositionally biased region" description="Polar residues" evidence="1">
    <location>
        <begin position="302"/>
        <end position="314"/>
    </location>
</feature>
<dbReference type="AlphaFoldDB" id="A0A8C3SG50"/>
<feature type="compositionally biased region" description="Polar residues" evidence="1">
    <location>
        <begin position="210"/>
        <end position="229"/>
    </location>
</feature>
<protein>
    <submittedName>
        <fullName evidence="2">Uncharacterized protein</fullName>
    </submittedName>
</protein>
<dbReference type="Proteomes" id="UP000694403">
    <property type="component" value="Unplaced"/>
</dbReference>
<dbReference type="Ensembl" id="ENSCSRT00000015015.1">
    <property type="protein sequence ID" value="ENSCSRP00000014401.1"/>
    <property type="gene ID" value="ENSCSRG00000011032.1"/>
</dbReference>
<keyword evidence="3" id="KW-1185">Reference proteome</keyword>
<evidence type="ECO:0000313" key="2">
    <source>
        <dbReference type="Ensembl" id="ENSCSRP00000014401.1"/>
    </source>
</evidence>
<reference evidence="2" key="1">
    <citation type="submission" date="2025-08" db="UniProtKB">
        <authorList>
            <consortium name="Ensembl"/>
        </authorList>
    </citation>
    <scope>IDENTIFICATION</scope>
</reference>
<evidence type="ECO:0000256" key="1">
    <source>
        <dbReference type="SAM" id="MobiDB-lite"/>
    </source>
</evidence>
<reference evidence="2" key="2">
    <citation type="submission" date="2025-09" db="UniProtKB">
        <authorList>
            <consortium name="Ensembl"/>
        </authorList>
    </citation>
    <scope>IDENTIFICATION</scope>
</reference>
<evidence type="ECO:0000313" key="3">
    <source>
        <dbReference type="Proteomes" id="UP000694403"/>
    </source>
</evidence>
<accession>A0A8C3SG50</accession>
<sequence>MRGIHGNSRALLLKLMGACPPAAPLASHLGSRAATAAANPHVRSQRCPTCPSVLPMAKDGPAPTSLGDLRLLPAAGDGPTRPEQLQLVQSAPQVTPAPAPCSAPRVTPAPAPCSAPQVTPAPAPCSAPQVTPAPAPCSAPQVTPAPAPCSAPQVTPAPAPCSAPQVTPAPAPCSAPRVTPAPAPCSAPRVTPAPAPCSAPQVTPAPAPCSGSSHRAQGQAPTSVQTVSTREIVPSPATTTSPDTRIPPAHPDREAFPYRSQSSPWSCGTHCHMTEETTGRNDMQSSALPWSHPQPAIPPHRQPQQNPLSHQPASPTARRPHEVTGQVRLSLLQKAPGLSSRWFYFVTKTGLFCPQTWHCRVCTSQKEATEGASCVFHTPEQYNDAEITL</sequence>
<feature type="compositionally biased region" description="Pro residues" evidence="1">
    <location>
        <begin position="95"/>
        <end position="207"/>
    </location>
</feature>
<name>A0A8C3SG50_CHESE</name>
<organism evidence="2 3">
    <name type="scientific">Chelydra serpentina</name>
    <name type="common">Snapping turtle</name>
    <name type="synonym">Testudo serpentina</name>
    <dbReference type="NCBI Taxonomy" id="8475"/>
    <lineage>
        <taxon>Eukaryota</taxon>
        <taxon>Metazoa</taxon>
        <taxon>Chordata</taxon>
        <taxon>Craniata</taxon>
        <taxon>Vertebrata</taxon>
        <taxon>Euteleostomi</taxon>
        <taxon>Archelosauria</taxon>
        <taxon>Testudinata</taxon>
        <taxon>Testudines</taxon>
        <taxon>Cryptodira</taxon>
        <taxon>Durocryptodira</taxon>
        <taxon>Americhelydia</taxon>
        <taxon>Chelydroidea</taxon>
        <taxon>Chelydridae</taxon>
        <taxon>Chelydra</taxon>
    </lineage>
</organism>
<feature type="region of interest" description="Disordered" evidence="1">
    <location>
        <begin position="89"/>
        <end position="323"/>
    </location>
</feature>
<proteinExistence type="predicted"/>